<evidence type="ECO:0000313" key="2">
    <source>
        <dbReference type="EMBL" id="QQG66307.1"/>
    </source>
</evidence>
<feature type="domain" description="Molybdopterin-guanine dinucleotide biosynthesis protein B (MobB)" evidence="1">
    <location>
        <begin position="14"/>
        <end position="145"/>
    </location>
</feature>
<evidence type="ECO:0000259" key="1">
    <source>
        <dbReference type="Pfam" id="PF03205"/>
    </source>
</evidence>
<accession>A0A7T6AR88</accession>
<dbReference type="AlphaFoldDB" id="A0A7T6AR88"/>
<protein>
    <submittedName>
        <fullName evidence="2">Molybdopterin-guanine dinucleotide biosynthesis protein B</fullName>
    </submittedName>
</protein>
<dbReference type="Proteomes" id="UP000596092">
    <property type="component" value="Chromosome"/>
</dbReference>
<keyword evidence="3" id="KW-1185">Reference proteome</keyword>
<dbReference type="Gene3D" id="3.40.50.300">
    <property type="entry name" value="P-loop containing nucleotide triphosphate hydrolases"/>
    <property type="match status" value="1"/>
</dbReference>
<dbReference type="PANTHER" id="PTHR40072">
    <property type="entry name" value="MOLYBDOPTERIN-GUANINE DINUCLEOTIDE BIOSYNTHESIS ADAPTER PROTEIN-RELATED"/>
    <property type="match status" value="1"/>
</dbReference>
<reference evidence="2 3" key="1">
    <citation type="submission" date="2020-05" db="EMBL/GenBank/DDBJ databases">
        <title>Complete genome of Desulfobulbus oligotrophicus.</title>
        <authorList>
            <person name="Podar M."/>
        </authorList>
    </citation>
    <scope>NUCLEOTIDE SEQUENCE [LARGE SCALE GENOMIC DNA]</scope>
    <source>
        <strain evidence="2 3">Prop6</strain>
    </source>
</reference>
<evidence type="ECO:0000313" key="3">
    <source>
        <dbReference type="Proteomes" id="UP000596092"/>
    </source>
</evidence>
<gene>
    <name evidence="2" type="primary">mobB</name>
    <name evidence="2" type="ORF">HP555_10750</name>
</gene>
<organism evidence="2 3">
    <name type="scientific">Desulfobulbus oligotrophicus</name>
    <dbReference type="NCBI Taxonomy" id="1909699"/>
    <lineage>
        <taxon>Bacteria</taxon>
        <taxon>Pseudomonadati</taxon>
        <taxon>Thermodesulfobacteriota</taxon>
        <taxon>Desulfobulbia</taxon>
        <taxon>Desulfobulbales</taxon>
        <taxon>Desulfobulbaceae</taxon>
        <taxon>Desulfobulbus</taxon>
    </lineage>
</organism>
<dbReference type="PANTHER" id="PTHR40072:SF1">
    <property type="entry name" value="MOLYBDOPTERIN-GUANINE DINUCLEOTIDE BIOSYNTHESIS ADAPTER PROTEIN"/>
    <property type="match status" value="1"/>
</dbReference>
<dbReference type="KEGG" id="dog:HP555_10750"/>
<proteinExistence type="predicted"/>
<dbReference type="GO" id="GO:0006777">
    <property type="term" value="P:Mo-molybdopterin cofactor biosynthetic process"/>
    <property type="evidence" value="ECO:0007669"/>
    <property type="project" value="InterPro"/>
</dbReference>
<dbReference type="GO" id="GO:0005525">
    <property type="term" value="F:GTP binding"/>
    <property type="evidence" value="ECO:0007669"/>
    <property type="project" value="InterPro"/>
</dbReference>
<dbReference type="InterPro" id="IPR052539">
    <property type="entry name" value="MGD_biosynthesis_adapter"/>
</dbReference>
<dbReference type="EMBL" id="CP054140">
    <property type="protein sequence ID" value="QQG66307.1"/>
    <property type="molecule type" value="Genomic_DNA"/>
</dbReference>
<name>A0A7T6AR88_9BACT</name>
<dbReference type="InterPro" id="IPR027417">
    <property type="entry name" value="P-loop_NTPase"/>
</dbReference>
<dbReference type="InterPro" id="IPR004435">
    <property type="entry name" value="MobB_dom"/>
</dbReference>
<sequence>MSSPLPEQSSSPPVFSFIGWHNSGKTTLVCKVLTHLKKRGYTVGIIKSTKERGILIDQPSTDTALYRAIGVDGIALSAPDQLIVQRRPPNMELRALAQWLFPEVDVVVAEGFKHSVDVPKIEVRRDPDSPLLRDRVSGVVAVATDLPLSEGLCFRLDQSREITAFIELHLGLRGKVDL</sequence>
<dbReference type="RefSeq" id="WP_199262349.1">
    <property type="nucleotide sequence ID" value="NZ_CP054140.1"/>
</dbReference>
<dbReference type="Pfam" id="PF03205">
    <property type="entry name" value="MobB"/>
    <property type="match status" value="1"/>
</dbReference>
<dbReference type="SUPFAM" id="SSF52540">
    <property type="entry name" value="P-loop containing nucleoside triphosphate hydrolases"/>
    <property type="match status" value="1"/>
</dbReference>
<dbReference type="NCBIfam" id="TIGR00176">
    <property type="entry name" value="mobB"/>
    <property type="match status" value="1"/>
</dbReference>